<evidence type="ECO:0000313" key="3">
    <source>
        <dbReference type="Proteomes" id="UP000521872"/>
    </source>
</evidence>
<protein>
    <submittedName>
        <fullName evidence="2">Uncharacterized protein</fullName>
    </submittedName>
</protein>
<reference evidence="2 3" key="1">
    <citation type="submission" date="2019-12" db="EMBL/GenBank/DDBJ databases">
        <authorList>
            <person name="Floudas D."/>
            <person name="Bentzer J."/>
            <person name="Ahren D."/>
            <person name="Johansson T."/>
            <person name="Persson P."/>
            <person name="Tunlid A."/>
        </authorList>
    </citation>
    <scope>NUCLEOTIDE SEQUENCE [LARGE SCALE GENOMIC DNA]</scope>
    <source>
        <strain evidence="2 3">CBS 102.39</strain>
    </source>
</reference>
<proteinExistence type="predicted"/>
<sequence length="492" mass="54516">MGIFRTSQVDGEVHGGNTKEIIHGSGGQARSRTPSSFEHISGFPRLVESNRHKRQRMFEVYSRLLLQAGNGVPVVPVPIRDDSSKEMSTIGVNIGDVGFVETNYSFRTVFNIFLPPDHPVNARAPADFSPMKPLNQGEFEVLPAYFPPGFAIASKGIEVTRHSENPLHLSFQQSQESESAVLVLPGGAKRVDAFVPRIREYATKHWENIFKHMVSLRHAEVLANGSIFIVTGFDIATRNFAASCKDHGNTGGLVVDFTAEESPKLGQGTSMLMDARYPAYDPNSGYALFIRGIRLAFGESPSIAKSYAPPNIGLEPFSSIPLSSRLRYPGLLSEDDSSSIASSGRSSLEIPRRRNNTNWIPVNPLTILAELILNHHPEARLTLLDDYLLGAVLCKDRQPGQLTHKCEYTGTGPDFAQVIDLVLKTHDVVINDGILVLVYKAKDDTSKKKSRLSRILKGYRERKNGPQPEPLHVNKMLISLMEQSEVRFWDCN</sequence>
<name>A0A8H4R1E2_9AGAR</name>
<organism evidence="2 3">
    <name type="scientific">Agrocybe pediades</name>
    <dbReference type="NCBI Taxonomy" id="84607"/>
    <lineage>
        <taxon>Eukaryota</taxon>
        <taxon>Fungi</taxon>
        <taxon>Dikarya</taxon>
        <taxon>Basidiomycota</taxon>
        <taxon>Agaricomycotina</taxon>
        <taxon>Agaricomycetes</taxon>
        <taxon>Agaricomycetidae</taxon>
        <taxon>Agaricales</taxon>
        <taxon>Agaricineae</taxon>
        <taxon>Strophariaceae</taxon>
        <taxon>Agrocybe</taxon>
    </lineage>
</organism>
<dbReference type="EMBL" id="JAACJL010000015">
    <property type="protein sequence ID" value="KAF4620455.1"/>
    <property type="molecule type" value="Genomic_DNA"/>
</dbReference>
<dbReference type="Proteomes" id="UP000521872">
    <property type="component" value="Unassembled WGS sequence"/>
</dbReference>
<dbReference type="AlphaFoldDB" id="A0A8H4R1E2"/>
<evidence type="ECO:0000256" key="1">
    <source>
        <dbReference type="SAM" id="MobiDB-lite"/>
    </source>
</evidence>
<gene>
    <name evidence="2" type="ORF">D9613_001167</name>
</gene>
<accession>A0A8H4R1E2</accession>
<evidence type="ECO:0000313" key="2">
    <source>
        <dbReference type="EMBL" id="KAF4620455.1"/>
    </source>
</evidence>
<comment type="caution">
    <text evidence="2">The sequence shown here is derived from an EMBL/GenBank/DDBJ whole genome shotgun (WGS) entry which is preliminary data.</text>
</comment>
<feature type="region of interest" description="Disordered" evidence="1">
    <location>
        <begin position="1"/>
        <end position="36"/>
    </location>
</feature>
<keyword evidence="3" id="KW-1185">Reference proteome</keyword>